<evidence type="ECO:0000256" key="1">
    <source>
        <dbReference type="ARBA" id="ARBA00022617"/>
    </source>
</evidence>
<dbReference type="EMBL" id="QRDX01000001">
    <property type="protein sequence ID" value="RED50537.1"/>
    <property type="molecule type" value="Genomic_DNA"/>
</dbReference>
<dbReference type="InterPro" id="IPR036909">
    <property type="entry name" value="Cyt_c-like_dom_sf"/>
</dbReference>
<keyword evidence="3 4" id="KW-0408">Iron</keyword>
<protein>
    <submittedName>
        <fullName evidence="7">Cytochrome c551/c552</fullName>
    </submittedName>
</protein>
<comment type="caution">
    <text evidence="7">The sequence shown here is derived from an EMBL/GenBank/DDBJ whole genome shotgun (WGS) entry which is preliminary data.</text>
</comment>
<evidence type="ECO:0000259" key="6">
    <source>
        <dbReference type="PROSITE" id="PS51007"/>
    </source>
</evidence>
<dbReference type="RefSeq" id="WP_116039455.1">
    <property type="nucleotide sequence ID" value="NZ_QRDX01000001.1"/>
</dbReference>
<evidence type="ECO:0000256" key="4">
    <source>
        <dbReference type="PROSITE-ProRule" id="PRU00433"/>
    </source>
</evidence>
<keyword evidence="8" id="KW-1185">Reference proteome</keyword>
<reference evidence="7 8" key="1">
    <citation type="submission" date="2018-07" db="EMBL/GenBank/DDBJ databases">
        <title>Genomic Encyclopedia of Type Strains, Phase III (KMG-III): the genomes of soil and plant-associated and newly described type strains.</title>
        <authorList>
            <person name="Whitman W."/>
        </authorList>
    </citation>
    <scope>NUCLEOTIDE SEQUENCE [LARGE SCALE GENOMIC DNA]</scope>
    <source>
        <strain evidence="7 8">CECT 8487</strain>
    </source>
</reference>
<gene>
    <name evidence="7" type="ORF">DFQ02_101571</name>
</gene>
<dbReference type="GO" id="GO:0046872">
    <property type="term" value="F:metal ion binding"/>
    <property type="evidence" value="ECO:0007669"/>
    <property type="project" value="UniProtKB-KW"/>
</dbReference>
<feature type="compositionally biased region" description="Basic and acidic residues" evidence="5">
    <location>
        <begin position="28"/>
        <end position="46"/>
    </location>
</feature>
<accession>A0A3D9HM14</accession>
<dbReference type="GO" id="GO:0009055">
    <property type="term" value="F:electron transfer activity"/>
    <property type="evidence" value="ECO:0007669"/>
    <property type="project" value="InterPro"/>
</dbReference>
<dbReference type="AlphaFoldDB" id="A0A3D9HM14"/>
<proteinExistence type="predicted"/>
<name>A0A3D9HM14_9FLAO</name>
<dbReference type="PROSITE" id="PS51257">
    <property type="entry name" value="PROKAR_LIPOPROTEIN"/>
    <property type="match status" value="1"/>
</dbReference>
<dbReference type="OrthoDB" id="955119at2"/>
<evidence type="ECO:0000313" key="7">
    <source>
        <dbReference type="EMBL" id="RED50537.1"/>
    </source>
</evidence>
<dbReference type="InterPro" id="IPR009056">
    <property type="entry name" value="Cyt_c-like_dom"/>
</dbReference>
<dbReference type="Gene3D" id="1.10.760.10">
    <property type="entry name" value="Cytochrome c-like domain"/>
    <property type="match status" value="1"/>
</dbReference>
<dbReference type="Pfam" id="PF00034">
    <property type="entry name" value="Cytochrom_C"/>
    <property type="match status" value="1"/>
</dbReference>
<feature type="domain" description="Cytochrome c" evidence="6">
    <location>
        <begin position="76"/>
        <end position="165"/>
    </location>
</feature>
<organism evidence="7 8">
    <name type="scientific">Seonamhaeicola aphaedonensis</name>
    <dbReference type="NCBI Taxonomy" id="1461338"/>
    <lineage>
        <taxon>Bacteria</taxon>
        <taxon>Pseudomonadati</taxon>
        <taxon>Bacteroidota</taxon>
        <taxon>Flavobacteriia</taxon>
        <taxon>Flavobacteriales</taxon>
        <taxon>Flavobacteriaceae</taxon>
    </lineage>
</organism>
<evidence type="ECO:0000256" key="3">
    <source>
        <dbReference type="ARBA" id="ARBA00023004"/>
    </source>
</evidence>
<feature type="region of interest" description="Disordered" evidence="5">
    <location>
        <begin position="28"/>
        <end position="57"/>
    </location>
</feature>
<evidence type="ECO:0000256" key="2">
    <source>
        <dbReference type="ARBA" id="ARBA00022723"/>
    </source>
</evidence>
<dbReference type="PROSITE" id="PS51007">
    <property type="entry name" value="CYTC"/>
    <property type="match status" value="1"/>
</dbReference>
<evidence type="ECO:0000256" key="5">
    <source>
        <dbReference type="SAM" id="MobiDB-lite"/>
    </source>
</evidence>
<dbReference type="Proteomes" id="UP000256629">
    <property type="component" value="Unassembled WGS sequence"/>
</dbReference>
<evidence type="ECO:0000313" key="8">
    <source>
        <dbReference type="Proteomes" id="UP000256629"/>
    </source>
</evidence>
<keyword evidence="2 4" id="KW-0479">Metal-binding</keyword>
<dbReference type="GO" id="GO:0020037">
    <property type="term" value="F:heme binding"/>
    <property type="evidence" value="ECO:0007669"/>
    <property type="project" value="InterPro"/>
</dbReference>
<sequence length="165" mass="18806">MKGFIRYNIYVFLLVLIGCGGKEEKEKTSFSYEEKRSTEKTTKKSEATPPSKQIHLENKGIGPITSVNLDKNIDRNMAAKGAEIFKKLCTACHKPDKKFIGPAPKDILERRSPEWIMNIMLNPLEMIQKDDLTKALQKEFNGAIMPLQNVNEADARALLEYFRTL</sequence>
<dbReference type="SUPFAM" id="SSF46626">
    <property type="entry name" value="Cytochrome c"/>
    <property type="match status" value="1"/>
</dbReference>
<keyword evidence="1 4" id="KW-0349">Heme</keyword>